<dbReference type="EMBL" id="MLHH01000008">
    <property type="protein sequence ID" value="OOF36880.1"/>
    <property type="molecule type" value="Genomic_DNA"/>
</dbReference>
<keyword evidence="2" id="KW-1185">Reference proteome</keyword>
<dbReference type="AlphaFoldDB" id="A0A1V3IAR2"/>
<comment type="caution">
    <text evidence="1">The sequence shown here is derived from an EMBL/GenBank/DDBJ whole genome shotgun (WGS) entry which is preliminary data.</text>
</comment>
<accession>A0A1V3IAR2</accession>
<organism evidence="1 2">
    <name type="scientific">Rodentibacter heidelbergensis</name>
    <dbReference type="NCBI Taxonomy" id="1908258"/>
    <lineage>
        <taxon>Bacteria</taxon>
        <taxon>Pseudomonadati</taxon>
        <taxon>Pseudomonadota</taxon>
        <taxon>Gammaproteobacteria</taxon>
        <taxon>Pasteurellales</taxon>
        <taxon>Pasteurellaceae</taxon>
        <taxon>Rodentibacter</taxon>
    </lineage>
</organism>
<evidence type="ECO:0000313" key="1">
    <source>
        <dbReference type="EMBL" id="OOF36880.1"/>
    </source>
</evidence>
<name>A0A1V3IAR2_9PAST</name>
<evidence type="ECO:0000313" key="2">
    <source>
        <dbReference type="Proteomes" id="UP000189437"/>
    </source>
</evidence>
<dbReference type="OrthoDB" id="5676842at2"/>
<dbReference type="Proteomes" id="UP000189437">
    <property type="component" value="Unassembled WGS sequence"/>
</dbReference>
<sequence>MKLHYDMRSYFESSEDFDIWRWGDHSILDDIKRHTVRWRERRNINKFFDLLETKVPAKIEPVEPRYSKAYAQYQAQKRLNEIEGLMQWENEVIADRILVYCLDSVEIYYQKWNNRH</sequence>
<protein>
    <submittedName>
        <fullName evidence="1">Uncharacterized protein</fullName>
    </submittedName>
</protein>
<proteinExistence type="predicted"/>
<reference evidence="1 2" key="1">
    <citation type="submission" date="2016-10" db="EMBL/GenBank/DDBJ databases">
        <title>Rodentibacter gen. nov. and new species.</title>
        <authorList>
            <person name="Christensen H."/>
        </authorList>
    </citation>
    <scope>NUCLEOTIDE SEQUENCE [LARGE SCALE GENOMIC DNA]</scope>
    <source>
        <strain evidence="1 2">Ac69</strain>
    </source>
</reference>
<dbReference type="RefSeq" id="WP_077426785.1">
    <property type="nucleotide sequence ID" value="NZ_MLHH01000008.1"/>
</dbReference>
<gene>
    <name evidence="1" type="ORF">BKK48_03435</name>
</gene>